<dbReference type="EMBL" id="CAAHFG010000001">
    <property type="protein sequence ID" value="VGO13389.1"/>
    <property type="molecule type" value="Genomic_DNA"/>
</dbReference>
<evidence type="ECO:0000313" key="2">
    <source>
        <dbReference type="Proteomes" id="UP000366872"/>
    </source>
</evidence>
<protein>
    <submittedName>
        <fullName evidence="1">Uncharacterized protein</fullName>
    </submittedName>
</protein>
<dbReference type="AlphaFoldDB" id="A0A6C2U0P3"/>
<evidence type="ECO:0000313" key="1">
    <source>
        <dbReference type="EMBL" id="VGO13389.1"/>
    </source>
</evidence>
<dbReference type="RefSeq" id="WP_136078963.1">
    <property type="nucleotide sequence ID" value="NZ_CAAHFG010000001.1"/>
</dbReference>
<reference evidence="1 2" key="1">
    <citation type="submission" date="2019-04" db="EMBL/GenBank/DDBJ databases">
        <authorList>
            <person name="Van Vliet M D."/>
        </authorList>
    </citation>
    <scope>NUCLEOTIDE SEQUENCE [LARGE SCALE GENOMIC DNA]</scope>
    <source>
        <strain evidence="1 2">F1</strain>
    </source>
</reference>
<dbReference type="Proteomes" id="UP000366872">
    <property type="component" value="Unassembled WGS sequence"/>
</dbReference>
<organism evidence="1 2">
    <name type="scientific">Pontiella desulfatans</name>
    <dbReference type="NCBI Taxonomy" id="2750659"/>
    <lineage>
        <taxon>Bacteria</taxon>
        <taxon>Pseudomonadati</taxon>
        <taxon>Kiritimatiellota</taxon>
        <taxon>Kiritimatiellia</taxon>
        <taxon>Kiritimatiellales</taxon>
        <taxon>Pontiellaceae</taxon>
        <taxon>Pontiella</taxon>
    </lineage>
</organism>
<accession>A0A6C2U0P3</accession>
<keyword evidence="2" id="KW-1185">Reference proteome</keyword>
<gene>
    <name evidence="1" type="ORF">PDESU_01946</name>
</gene>
<sequence>MNAPPTTICIDHNSVHFTRARFLMETRSCDPNRAILNLLCVERRARGISITATNGQFLRSDNFNIRAEPGVYCVASNTVDQIGLIRVYETAAYPNYRHAIPRLNSSNSHVLEGHGLNFVVWAAAALGTYISPTLIHIGENEPFKLHIHKKDYLGVVLKNRNTTAVIMPVTSKEKWTDLVTNIQRGVHLKALLGEQTASLKLIHNNQTGAAK</sequence>
<proteinExistence type="predicted"/>
<name>A0A6C2U0P3_PONDE</name>